<gene>
    <name evidence="2" type="ORF">JEQ17_40725</name>
</gene>
<accession>A0A7T7RFW9</accession>
<feature type="compositionally biased region" description="Basic and acidic residues" evidence="1">
    <location>
        <begin position="33"/>
        <end position="42"/>
    </location>
</feature>
<evidence type="ECO:0000313" key="3">
    <source>
        <dbReference type="Proteomes" id="UP000595636"/>
    </source>
</evidence>
<dbReference type="RefSeq" id="WP_200399915.1">
    <property type="nucleotide sequence ID" value="NZ_CP066831.1"/>
</dbReference>
<sequence length="59" mass="6513">MKPFQSPPPPITRADVPLATVQQQIADLVARQNEQRAEESAARLRSFFDGTNTTTKEAS</sequence>
<proteinExistence type="predicted"/>
<reference evidence="2 3" key="1">
    <citation type="submission" date="2020-12" db="EMBL/GenBank/DDBJ databases">
        <title>A novel species.</title>
        <authorList>
            <person name="Li K."/>
        </authorList>
    </citation>
    <scope>NUCLEOTIDE SEQUENCE [LARGE SCALE GENOMIC DNA]</scope>
    <source>
        <strain evidence="2 3">ZYC-3</strain>
    </source>
</reference>
<evidence type="ECO:0000256" key="1">
    <source>
        <dbReference type="SAM" id="MobiDB-lite"/>
    </source>
</evidence>
<dbReference type="AlphaFoldDB" id="A0A7T7RFW9"/>
<organism evidence="2 3">
    <name type="scientific">Streptomyces liliifuscus</name>
    <dbReference type="NCBI Taxonomy" id="2797636"/>
    <lineage>
        <taxon>Bacteria</taxon>
        <taxon>Bacillati</taxon>
        <taxon>Actinomycetota</taxon>
        <taxon>Actinomycetes</taxon>
        <taxon>Kitasatosporales</taxon>
        <taxon>Streptomycetaceae</taxon>
        <taxon>Streptomyces</taxon>
    </lineage>
</organism>
<keyword evidence="3" id="KW-1185">Reference proteome</keyword>
<feature type="compositionally biased region" description="Polar residues" evidence="1">
    <location>
        <begin position="49"/>
        <end position="59"/>
    </location>
</feature>
<dbReference type="Proteomes" id="UP000595636">
    <property type="component" value="Chromosome"/>
</dbReference>
<name>A0A7T7RFW9_9ACTN</name>
<dbReference type="EMBL" id="CP066831">
    <property type="protein sequence ID" value="QQM45106.1"/>
    <property type="molecule type" value="Genomic_DNA"/>
</dbReference>
<evidence type="ECO:0000313" key="2">
    <source>
        <dbReference type="EMBL" id="QQM45106.1"/>
    </source>
</evidence>
<dbReference type="KEGG" id="slf:JEQ17_40725"/>
<feature type="region of interest" description="Disordered" evidence="1">
    <location>
        <begin position="33"/>
        <end position="59"/>
    </location>
</feature>
<protein>
    <submittedName>
        <fullName evidence="2">Uncharacterized protein</fullName>
    </submittedName>
</protein>